<dbReference type="Gene3D" id="3.30.1330.40">
    <property type="entry name" value="RutC-like"/>
    <property type="match status" value="2"/>
</dbReference>
<dbReference type="RefSeq" id="WP_126333380.1">
    <property type="nucleotide sequence ID" value="NZ_AP022604.1"/>
</dbReference>
<dbReference type="EC" id="1.-.-.-" evidence="2"/>
<dbReference type="PANTHER" id="PTHR11803">
    <property type="entry name" value="2-IMINOBUTANOATE/2-IMINOPROPANOATE DEAMINASE RIDA"/>
    <property type="match status" value="1"/>
</dbReference>
<evidence type="ECO:0000313" key="3">
    <source>
        <dbReference type="Proteomes" id="UP000282551"/>
    </source>
</evidence>
<keyword evidence="3" id="KW-1185">Reference proteome</keyword>
<keyword evidence="2" id="KW-0378">Hydrolase</keyword>
<proteinExistence type="inferred from homology"/>
<dbReference type="EC" id="3.5.99.5" evidence="2"/>
<sequence length="401" mass="42425">MSLQATDRSSVESILDERVAVSDGLIFLSGLTAADPGVGIPPEATMSTEFPYYGSEIQKQTTHLLEKAVRLLNSRGVGLQDVVKTQVFITDCRLFDAFDQVWKRFFPVPPPRTTVGVGADRLAVPGTLVSVDLIAALPDTVDVRPLESPRLPKPLANYTACVGAGDWLFLAGQLPTDFGATGLAPGAQVNPLFPHHVSPIVAQANYTLGICDTLLTDAGGDWDNVLRVEVFLKDLRDAPVFERLWRERFDGAPPPCVIIGVDELLTGGAIIEIDVIAVRSGAPSVHRAVGNRAEGHRISIGGSGATSLALAEIDVDHTVGDRSQNVEAAVRGALAAAATQAGGSAHPIKVHAYLPDNADVFPFGRALLDSQDQPVAVTTSPNIGTSSSIVLEIVLHDTESK</sequence>
<gene>
    <name evidence="2" type="primary">rutC</name>
    <name evidence="2" type="ORF">NCTC10485_01728</name>
</gene>
<protein>
    <submittedName>
        <fullName evidence="2">Endoribonuclease L-PSP</fullName>
        <ecNumber evidence="2">1.-.-.-</ecNumber>
        <ecNumber evidence="2">3.5.99.5</ecNumber>
    </submittedName>
</protein>
<dbReference type="InterPro" id="IPR006175">
    <property type="entry name" value="YjgF/YER057c/UK114"/>
</dbReference>
<dbReference type="Proteomes" id="UP000282551">
    <property type="component" value="Chromosome"/>
</dbReference>
<dbReference type="AlphaFoldDB" id="A0A448I4I4"/>
<name>A0A448I4I4_MYCCI</name>
<evidence type="ECO:0000256" key="1">
    <source>
        <dbReference type="ARBA" id="ARBA00010552"/>
    </source>
</evidence>
<accession>A0A448I4I4</accession>
<keyword evidence="2" id="KW-0560">Oxidoreductase</keyword>
<dbReference type="PANTHER" id="PTHR11803:SF58">
    <property type="entry name" value="PROTEIN HMF1-RELATED"/>
    <property type="match status" value="1"/>
</dbReference>
<dbReference type="CDD" id="cd00448">
    <property type="entry name" value="YjgF_YER057c_UK114_family"/>
    <property type="match status" value="2"/>
</dbReference>
<dbReference type="InterPro" id="IPR035959">
    <property type="entry name" value="RutC-like_sf"/>
</dbReference>
<dbReference type="SUPFAM" id="SSF55298">
    <property type="entry name" value="YjgF-like"/>
    <property type="match status" value="2"/>
</dbReference>
<dbReference type="GO" id="GO:0050540">
    <property type="term" value="F:2-aminomuconate deaminase activity"/>
    <property type="evidence" value="ECO:0007669"/>
    <property type="project" value="UniProtKB-EC"/>
</dbReference>
<dbReference type="Pfam" id="PF01042">
    <property type="entry name" value="Ribonuc_L-PSP"/>
    <property type="match status" value="2"/>
</dbReference>
<dbReference type="GO" id="GO:0005829">
    <property type="term" value="C:cytosol"/>
    <property type="evidence" value="ECO:0007669"/>
    <property type="project" value="TreeGrafter"/>
</dbReference>
<comment type="similarity">
    <text evidence="1">Belongs to the RutC family.</text>
</comment>
<dbReference type="EMBL" id="LR134355">
    <property type="protein sequence ID" value="VEG47447.1"/>
    <property type="molecule type" value="Genomic_DNA"/>
</dbReference>
<organism evidence="2 3">
    <name type="scientific">Mycolicibacterium chitae</name>
    <name type="common">Mycobacterium chitae</name>
    <dbReference type="NCBI Taxonomy" id="1792"/>
    <lineage>
        <taxon>Bacteria</taxon>
        <taxon>Bacillati</taxon>
        <taxon>Actinomycetota</taxon>
        <taxon>Actinomycetes</taxon>
        <taxon>Mycobacteriales</taxon>
        <taxon>Mycobacteriaceae</taxon>
        <taxon>Mycolicibacterium</taxon>
    </lineage>
</organism>
<reference evidence="2 3" key="1">
    <citation type="submission" date="2018-12" db="EMBL/GenBank/DDBJ databases">
        <authorList>
            <consortium name="Pathogen Informatics"/>
        </authorList>
    </citation>
    <scope>NUCLEOTIDE SEQUENCE [LARGE SCALE GENOMIC DNA]</scope>
    <source>
        <strain evidence="2 3">NCTC10485</strain>
    </source>
</reference>
<dbReference type="GO" id="GO:0016491">
    <property type="term" value="F:oxidoreductase activity"/>
    <property type="evidence" value="ECO:0007669"/>
    <property type="project" value="UniProtKB-KW"/>
</dbReference>
<evidence type="ECO:0000313" key="2">
    <source>
        <dbReference type="EMBL" id="VEG47447.1"/>
    </source>
</evidence>
<dbReference type="OrthoDB" id="8684161at2"/>